<evidence type="ECO:0000313" key="2">
    <source>
        <dbReference type="Proteomes" id="UP000214566"/>
    </source>
</evidence>
<organism evidence="1 2">
    <name type="scientific">Thiomonas delicata</name>
    <name type="common">Thiomonas cuprina</name>
    <dbReference type="NCBI Taxonomy" id="364030"/>
    <lineage>
        <taxon>Bacteria</taxon>
        <taxon>Pseudomonadati</taxon>
        <taxon>Pseudomonadota</taxon>
        <taxon>Betaproteobacteria</taxon>
        <taxon>Burkholderiales</taxon>
        <taxon>Thiomonas</taxon>
    </lineage>
</organism>
<dbReference type="Proteomes" id="UP000214566">
    <property type="component" value="Unassembled WGS sequence"/>
</dbReference>
<evidence type="ECO:0000313" key="1">
    <source>
        <dbReference type="EMBL" id="SBP87630.1"/>
    </source>
</evidence>
<reference evidence="1 2" key="1">
    <citation type="submission" date="2016-06" db="EMBL/GenBank/DDBJ databases">
        <authorList>
            <person name="Kjaerup R.B."/>
            <person name="Dalgaard T.S."/>
            <person name="Juul-Madsen H.R."/>
        </authorList>
    </citation>
    <scope>NUCLEOTIDE SEQUENCE [LARGE SCALE GENOMIC DNA]</scope>
    <source>
        <strain evidence="1 2">DSM 16361</strain>
    </source>
</reference>
<protein>
    <submittedName>
        <fullName evidence="1">Uncharacterized protein</fullName>
    </submittedName>
</protein>
<gene>
    <name evidence="1" type="ORF">THIARS_60343</name>
</gene>
<dbReference type="AlphaFoldDB" id="A0A238D368"/>
<proteinExistence type="predicted"/>
<keyword evidence="2" id="KW-1185">Reference proteome</keyword>
<sequence length="56" mass="6523">MIPGADGSRKVRWQRQVRRARLIYLNLTDEEAVLLVAVYAKVEQDNMLPKDIRKVV</sequence>
<name>A0A238D368_THIDL</name>
<dbReference type="EMBL" id="FLMQ01000055">
    <property type="protein sequence ID" value="SBP87630.1"/>
    <property type="molecule type" value="Genomic_DNA"/>
</dbReference>
<accession>A0A238D368</accession>